<keyword evidence="2" id="KW-1185">Reference proteome</keyword>
<proteinExistence type="predicted"/>
<evidence type="ECO:0000313" key="2">
    <source>
        <dbReference type="Proteomes" id="UP000232122"/>
    </source>
</evidence>
<reference evidence="1 2" key="1">
    <citation type="journal article" date="2018" name="Microb. Genom.">
        <title>Deciphering the unexplored Leptospira diversity from soils uncovers genomic evolution to virulence.</title>
        <authorList>
            <person name="Thibeaux R."/>
            <person name="Iraola G."/>
            <person name="Ferres I."/>
            <person name="Bierque E."/>
            <person name="Girault D."/>
            <person name="Soupe-Gilbert M.E."/>
            <person name="Picardeau M."/>
            <person name="Goarant C."/>
        </authorList>
    </citation>
    <scope>NUCLEOTIDE SEQUENCE [LARGE SCALE GENOMIC DNA]</scope>
    <source>
        <strain evidence="1 2">ATI7-C-A5</strain>
    </source>
</reference>
<protein>
    <submittedName>
        <fullName evidence="1">Uncharacterized protein</fullName>
    </submittedName>
</protein>
<dbReference type="AlphaFoldDB" id="A0AAE4QQ06"/>
<dbReference type="Proteomes" id="UP000232122">
    <property type="component" value="Unassembled WGS sequence"/>
</dbReference>
<name>A0AAE4QQ06_9LEPT</name>
<organism evidence="1 2">
    <name type="scientific">Leptospira ellisii</name>
    <dbReference type="NCBI Taxonomy" id="2023197"/>
    <lineage>
        <taxon>Bacteria</taxon>
        <taxon>Pseudomonadati</taxon>
        <taxon>Spirochaetota</taxon>
        <taxon>Spirochaetia</taxon>
        <taxon>Leptospirales</taxon>
        <taxon>Leptospiraceae</taxon>
        <taxon>Leptospira</taxon>
    </lineage>
</organism>
<sequence length="525" mass="61064">MNHKKKKGERVILSSFLHTSHIDLAVELKRIMNWEPVYWLSIAIEKEIKAAFPDSVFHSMFEARRGLFPSGEPKIRNRKVDGGFFESLSKHEADFMNILSRSDMDGWCISYEERKELYFGLLDYWASIIEEKGITLALFWVIPHGTETFTLYLVCKYLGIPTLFIEPGIIFEKRYMASASIFDRSSLIRMKKAEFKNKKRVLALNEDSDNYLQRLNSDYGSVTPEYLKKPWGREIAQGWGELKEDLNKFMEVIRTDPFKKARFHMKISRASMKHQDSDFSNLGRFLYLLRSKYRNKKLKKLYRSFCETPDLNSNYVYFAANYQPEATTTPAAGYYTDLYLCLTMLSRSIPTGWKIYFKENMAIFWPMSEGFRARNADYYKKISALGNVVFVSDEFETFKLIDSSRFVAAATGTVILESVVRGKNALIFGSAWYQECEGVWKIGNYEQLRIAVDRIIEGNKPSPKKIKEYASLVEELSVPDVNVYGYVTKYDSMPDKEDVIRRLAHLFIKGYETLSSMSVEDKKRT</sequence>
<accession>A0AAE4QQ06</accession>
<evidence type="ECO:0000313" key="1">
    <source>
        <dbReference type="EMBL" id="MDV6236875.1"/>
    </source>
</evidence>
<gene>
    <name evidence="1" type="ORF">CH379_014695</name>
</gene>
<dbReference type="EMBL" id="NPEF02000017">
    <property type="protein sequence ID" value="MDV6236875.1"/>
    <property type="molecule type" value="Genomic_DNA"/>
</dbReference>
<comment type="caution">
    <text evidence="1">The sequence shown here is derived from an EMBL/GenBank/DDBJ whole genome shotgun (WGS) entry which is preliminary data.</text>
</comment>
<dbReference type="RefSeq" id="WP_100746362.1">
    <property type="nucleotide sequence ID" value="NZ_NPEF02000017.1"/>
</dbReference>